<reference evidence="1 2" key="1">
    <citation type="submission" date="2024-08" db="EMBL/GenBank/DDBJ databases">
        <title>Draft Genome Sequence of Legionella lytica strain DSB2004, Isolated From a Fire Sprinkler System.</title>
        <authorList>
            <person name="Everhart A.D."/>
            <person name="Kidane D.T."/>
            <person name="Farone A.L."/>
            <person name="Farone M.B."/>
        </authorList>
    </citation>
    <scope>NUCLEOTIDE SEQUENCE [LARGE SCALE GENOMIC DNA]</scope>
    <source>
        <strain evidence="1 2">DSB2004</strain>
    </source>
</reference>
<dbReference type="EMBL" id="JBGORX010000001">
    <property type="protein sequence ID" value="MFJ1268098.1"/>
    <property type="molecule type" value="Genomic_DNA"/>
</dbReference>
<accession>A0ABW8D5X9</accession>
<protein>
    <submittedName>
        <fullName evidence="1">Uncharacterized protein</fullName>
    </submittedName>
</protein>
<dbReference type="Proteomes" id="UP001615550">
    <property type="component" value="Unassembled WGS sequence"/>
</dbReference>
<comment type="caution">
    <text evidence="1">The sequence shown here is derived from an EMBL/GenBank/DDBJ whole genome shotgun (WGS) entry which is preliminary data.</text>
</comment>
<organism evidence="1 2">
    <name type="scientific">Legionella lytica</name>
    <dbReference type="NCBI Taxonomy" id="96232"/>
    <lineage>
        <taxon>Bacteria</taxon>
        <taxon>Pseudomonadati</taxon>
        <taxon>Pseudomonadota</taxon>
        <taxon>Gammaproteobacteria</taxon>
        <taxon>Legionellales</taxon>
        <taxon>Legionellaceae</taxon>
        <taxon>Legionella</taxon>
    </lineage>
</organism>
<gene>
    <name evidence="1" type="ORF">ACD661_05985</name>
</gene>
<dbReference type="RefSeq" id="WP_400186918.1">
    <property type="nucleotide sequence ID" value="NZ_JBGORX010000001.1"/>
</dbReference>
<proteinExistence type="predicted"/>
<name>A0ABW8D5X9_9GAMM</name>
<keyword evidence="2" id="KW-1185">Reference proteome</keyword>
<sequence>MKVQPEDQIGPNNTGKMILRGCFMNVSQEWMENTSGQVGGVLSRYLNNRHGEATGITLKYGEHVPHGREEGPHPLDIGFMATAIFRLSALEKRGDALQNATVVDIKGQVSKQVEILEEVIHDYTQKCANEGIRPMFTGLPDVIIGNVLDRTAVTHAQSTAWEDRGGLDLFAGLTIHEDAANQYVPPSPK</sequence>
<evidence type="ECO:0000313" key="1">
    <source>
        <dbReference type="EMBL" id="MFJ1268098.1"/>
    </source>
</evidence>
<evidence type="ECO:0000313" key="2">
    <source>
        <dbReference type="Proteomes" id="UP001615550"/>
    </source>
</evidence>